<dbReference type="SUPFAM" id="SSF49899">
    <property type="entry name" value="Concanavalin A-like lectins/glucanases"/>
    <property type="match status" value="2"/>
</dbReference>
<dbReference type="OrthoDB" id="5812896at2759"/>
<evidence type="ECO:0000313" key="1">
    <source>
        <dbReference type="EMBL" id="VDN57364.1"/>
    </source>
</evidence>
<dbReference type="STRING" id="318479.A0A0N4U832"/>
<reference evidence="4" key="1">
    <citation type="submission" date="2017-02" db="UniProtKB">
        <authorList>
            <consortium name="WormBaseParasite"/>
        </authorList>
    </citation>
    <scope>IDENTIFICATION</scope>
</reference>
<accession>A0A0N4U832</accession>
<gene>
    <name evidence="1" type="ORF">DME_LOCUS7337</name>
</gene>
<dbReference type="InterPro" id="IPR013320">
    <property type="entry name" value="ConA-like_dom_sf"/>
</dbReference>
<protein>
    <submittedName>
        <fullName evidence="4">MAM domain-containing protein</fullName>
    </submittedName>
</protein>
<evidence type="ECO:0000313" key="2">
    <source>
        <dbReference type="Proteomes" id="UP000038040"/>
    </source>
</evidence>
<sequence length="438" mass="48241">MKANSDLFGKRIQLHEFDSNGYNAEGGGPVASGDDLSCDFDQHACCWANVPPPDDQLDWQIATAIPDQELANDAPIPNGNYLIVYATNAAPSDEAQFASCAIGCASSTIIVRAKHWQTANVLLQVCQRESFPNTVNYNPLLNCQEFPLVSGLALTELILPKASLVDIVFVASNFVGENGDAAILDDIEIIYESNGGDCSQESDDKVEVQSDDKVEVSEVEINKVDKVFFLHIFLHTFHISNFRPKEEPKRIALPQTAVASKGFGKTGSVCETVKCSFESKNMCNYEDVQQAQASRGSTTGFQIVKGHFMNKITGVKEITGGDYYAATFLFPREMAGFAININKLKNPIRLRFKYYEGTHGVQLKGCCDSLEHCLFASDKYVSISDRMWKLTEFRCPVGTSKILFVCENTRTNQGACAIDDIQVIDNDTVDVKTARPLC</sequence>
<keyword evidence="3" id="KW-1185">Reference proteome</keyword>
<dbReference type="Proteomes" id="UP000038040">
    <property type="component" value="Unplaced"/>
</dbReference>
<name>A0A0N4U832_DRAME</name>
<organism evidence="2 4">
    <name type="scientific">Dracunculus medinensis</name>
    <name type="common">Guinea worm</name>
    <dbReference type="NCBI Taxonomy" id="318479"/>
    <lineage>
        <taxon>Eukaryota</taxon>
        <taxon>Metazoa</taxon>
        <taxon>Ecdysozoa</taxon>
        <taxon>Nematoda</taxon>
        <taxon>Chromadorea</taxon>
        <taxon>Rhabditida</taxon>
        <taxon>Spirurina</taxon>
        <taxon>Dracunculoidea</taxon>
        <taxon>Dracunculidae</taxon>
        <taxon>Dracunculus</taxon>
    </lineage>
</organism>
<evidence type="ECO:0000313" key="4">
    <source>
        <dbReference type="WBParaSite" id="DME_0000317801-mRNA-1"/>
    </source>
</evidence>
<dbReference type="EMBL" id="UYYG01001160">
    <property type="protein sequence ID" value="VDN57364.1"/>
    <property type="molecule type" value="Genomic_DNA"/>
</dbReference>
<dbReference type="Proteomes" id="UP000274756">
    <property type="component" value="Unassembled WGS sequence"/>
</dbReference>
<dbReference type="WBParaSite" id="DME_0000317801-mRNA-1">
    <property type="protein sequence ID" value="DME_0000317801-mRNA-1"/>
    <property type="gene ID" value="DME_0000317801"/>
</dbReference>
<dbReference type="Gene3D" id="2.60.120.200">
    <property type="match status" value="1"/>
</dbReference>
<reference evidence="1 3" key="2">
    <citation type="submission" date="2018-11" db="EMBL/GenBank/DDBJ databases">
        <authorList>
            <consortium name="Pathogen Informatics"/>
        </authorList>
    </citation>
    <scope>NUCLEOTIDE SEQUENCE [LARGE SCALE GENOMIC DNA]</scope>
</reference>
<evidence type="ECO:0000313" key="3">
    <source>
        <dbReference type="Proteomes" id="UP000274756"/>
    </source>
</evidence>
<proteinExistence type="predicted"/>
<dbReference type="AlphaFoldDB" id="A0A0N4U832"/>